<evidence type="ECO:0000256" key="1">
    <source>
        <dbReference type="SAM" id="MobiDB-lite"/>
    </source>
</evidence>
<feature type="compositionally biased region" description="Basic and acidic residues" evidence="1">
    <location>
        <begin position="32"/>
        <end position="42"/>
    </location>
</feature>
<evidence type="ECO:0000313" key="2">
    <source>
        <dbReference type="EMBL" id="GLC24126.1"/>
    </source>
</evidence>
<keyword evidence="3" id="KW-1185">Reference proteome</keyword>
<dbReference type="Proteomes" id="UP001161325">
    <property type="component" value="Unassembled WGS sequence"/>
</dbReference>
<feature type="region of interest" description="Disordered" evidence="1">
    <location>
        <begin position="17"/>
        <end position="46"/>
    </location>
</feature>
<comment type="caution">
    <text evidence="2">The sequence shown here is derived from an EMBL/GenBank/DDBJ whole genome shotgun (WGS) entry which is preliminary data.</text>
</comment>
<protein>
    <submittedName>
        <fullName evidence="2">Uncharacterized protein</fullName>
    </submittedName>
</protein>
<reference evidence="2" key="1">
    <citation type="submission" date="2022-08" db="EMBL/GenBank/DDBJ databases">
        <title>Draft genome sequencing of Roseisolibacter agri AW1220.</title>
        <authorList>
            <person name="Tobiishi Y."/>
            <person name="Tonouchi A."/>
        </authorList>
    </citation>
    <scope>NUCLEOTIDE SEQUENCE</scope>
    <source>
        <strain evidence="2">AW1220</strain>
    </source>
</reference>
<dbReference type="AlphaFoldDB" id="A0AA37Q876"/>
<organism evidence="2 3">
    <name type="scientific">Roseisolibacter agri</name>
    <dbReference type="NCBI Taxonomy" id="2014610"/>
    <lineage>
        <taxon>Bacteria</taxon>
        <taxon>Pseudomonadati</taxon>
        <taxon>Gemmatimonadota</taxon>
        <taxon>Gemmatimonadia</taxon>
        <taxon>Gemmatimonadales</taxon>
        <taxon>Gemmatimonadaceae</taxon>
        <taxon>Roseisolibacter</taxon>
    </lineage>
</organism>
<accession>A0AA37Q876</accession>
<evidence type="ECO:0000313" key="3">
    <source>
        <dbReference type="Proteomes" id="UP001161325"/>
    </source>
</evidence>
<proteinExistence type="predicted"/>
<feature type="compositionally biased region" description="Low complexity" evidence="1">
    <location>
        <begin position="17"/>
        <end position="29"/>
    </location>
</feature>
<dbReference type="EMBL" id="BRXS01000001">
    <property type="protein sequence ID" value="GLC24126.1"/>
    <property type="molecule type" value="Genomic_DNA"/>
</dbReference>
<sequence>MGWVPCCATREAGVGTAASAASRASAAGPRGTGRERRMDGSRVEVGPDIPRRRMRAATLDYAPAGVRAGSGAADRGQRVRGACRGYGLAAPATLPS</sequence>
<gene>
    <name evidence="2" type="ORF">rosag_06390</name>
</gene>
<name>A0AA37Q876_9BACT</name>